<evidence type="ECO:0000259" key="1">
    <source>
        <dbReference type="SMART" id="SM00919"/>
    </source>
</evidence>
<name>A0ABY7U175_9SPHN</name>
<proteinExistence type="predicted"/>
<dbReference type="Pfam" id="PF03949">
    <property type="entry name" value="Malic_M"/>
    <property type="match status" value="1"/>
</dbReference>
<dbReference type="SMART" id="SM00919">
    <property type="entry name" value="Malic_M"/>
    <property type="match status" value="1"/>
</dbReference>
<evidence type="ECO:0000313" key="3">
    <source>
        <dbReference type="Proteomes" id="UP001218231"/>
    </source>
</evidence>
<dbReference type="PANTHER" id="PTHR23406:SF34">
    <property type="entry name" value="NAD-DEPENDENT MALIC ENZYME, MITOCHONDRIAL"/>
    <property type="match status" value="1"/>
</dbReference>
<dbReference type="InterPro" id="IPR036291">
    <property type="entry name" value="NAD(P)-bd_dom_sf"/>
</dbReference>
<dbReference type="Gene3D" id="3.40.50.720">
    <property type="entry name" value="NAD(P)-binding Rossmann-like Domain"/>
    <property type="match status" value="1"/>
</dbReference>
<dbReference type="SUPFAM" id="SSF51735">
    <property type="entry name" value="NAD(P)-binding Rossmann-fold domains"/>
    <property type="match status" value="1"/>
</dbReference>
<reference evidence="2 3" key="1">
    <citation type="submission" date="2023-02" db="EMBL/GenBank/DDBJ databases">
        <title>Genome sequence of Novosphingobium humi KACC 19094.</title>
        <authorList>
            <person name="Kim S."/>
            <person name="Heo J."/>
            <person name="Kwon S.-W."/>
        </authorList>
    </citation>
    <scope>NUCLEOTIDE SEQUENCE [LARGE SCALE GENOMIC DNA]</scope>
    <source>
        <strain evidence="2 3">KACC 19094</strain>
        <plasmid evidence="2 3">unnamed1</plasmid>
    </source>
</reference>
<keyword evidence="3" id="KW-1185">Reference proteome</keyword>
<dbReference type="PANTHER" id="PTHR23406">
    <property type="entry name" value="MALIC ENZYME-RELATED"/>
    <property type="match status" value="1"/>
</dbReference>
<dbReference type="RefSeq" id="WP_273619554.1">
    <property type="nucleotide sequence ID" value="NZ_CP117418.1"/>
</dbReference>
<dbReference type="EMBL" id="CP117418">
    <property type="protein sequence ID" value="WCT79277.1"/>
    <property type="molecule type" value="Genomic_DNA"/>
</dbReference>
<dbReference type="Proteomes" id="UP001218231">
    <property type="component" value="Plasmid unnamed1"/>
</dbReference>
<evidence type="ECO:0000313" key="2">
    <source>
        <dbReference type="EMBL" id="WCT79277.1"/>
    </source>
</evidence>
<gene>
    <name evidence="2" type="ORF">PQ457_19960</name>
</gene>
<geneLocation type="plasmid" evidence="2 3">
    <name>unnamed1</name>
</geneLocation>
<organism evidence="2 3">
    <name type="scientific">Novosphingobium humi</name>
    <dbReference type="NCBI Taxonomy" id="2282397"/>
    <lineage>
        <taxon>Bacteria</taxon>
        <taxon>Pseudomonadati</taxon>
        <taxon>Pseudomonadota</taxon>
        <taxon>Alphaproteobacteria</taxon>
        <taxon>Sphingomonadales</taxon>
        <taxon>Sphingomonadaceae</taxon>
        <taxon>Novosphingobium</taxon>
    </lineage>
</organism>
<feature type="domain" description="Malic enzyme NAD-binding" evidence="1">
    <location>
        <begin position="1"/>
        <end position="125"/>
    </location>
</feature>
<accession>A0ABY7U175</accession>
<dbReference type="InterPro" id="IPR012302">
    <property type="entry name" value="Malic_NAD-bd"/>
</dbReference>
<keyword evidence="2" id="KW-0614">Plasmid</keyword>
<protein>
    <recommendedName>
        <fullName evidence="1">Malic enzyme NAD-binding domain-containing protein</fullName>
    </recommendedName>
</protein>
<sequence length="126" mass="12486">MSGAGSAPYAAAGLYAHGGRGGGSVSARSGARRAACDRPVVFPLSHPVSHGKAHPADVPASSDGRAIIGTGSPFAIEGITQVNNVYVFPGIGLGVPAARASPVSDAIFLATTACPRSARVAAMARY</sequence>